<protein>
    <recommendedName>
        <fullName evidence="5">Serine/threonine specific protein phosphatases domain-containing protein</fullName>
    </recommendedName>
</protein>
<dbReference type="InterPro" id="IPR006186">
    <property type="entry name" value="Ser/Thr-sp_prot-phosphatase"/>
</dbReference>
<sequence length="509" mass="55650">MHGGYPRLPSAAFPRASNSLYEQNYGTPHGNNVTFPRLAPSPTVSPPAAQSSPFFGVQAGQGQSVRATQPDPQATLLQELGLAYSGLEGFDEAASVGQAQLGAQMQSQLKHLLDTADTPRPLGSPMAQGFSPQAWGASSPKAKAASTKPSELRQPGPEYRGPQLEPPDTPMTLDFVMGLVRHFQHHKTTPLPARYLCRLLDDAERILEARDKDGPVHQLSLSTRRTRPNEPDSLVIVGDLHGQLADLLWIFFKVGVPSPSNRYLVNGDVCDRGENATEIWALLFAFMALWPDSIHVHRGNHEDRLLNMDYHCGGFYDEVLRKYGRHGIGPMIYEKFGRIFARLPLASVIDNQIFVVHGGLSRGAPGSFLRLLRANRTRTAEIPSASAGASAVDLAFIDAMWADPQDYPGSTQNPRGPGLSAFGPDVTERFLQETGYALVVRSHQVPPNNDGFFVHHNRKLFTVFSASNYCGLTGNQGAVLVLKKDSSIEAVRHMAPPFERLKEVVIEAP</sequence>
<evidence type="ECO:0000256" key="3">
    <source>
        <dbReference type="ARBA" id="ARBA00023211"/>
    </source>
</evidence>
<reference evidence="6" key="1">
    <citation type="submission" date="2023-08" db="EMBL/GenBank/DDBJ databases">
        <authorList>
            <person name="Chen Y."/>
            <person name="Shah S."/>
            <person name="Dougan E. K."/>
            <person name="Thang M."/>
            <person name="Chan C."/>
        </authorList>
    </citation>
    <scope>NUCLEOTIDE SEQUENCE</scope>
</reference>
<dbReference type="InterPro" id="IPR004843">
    <property type="entry name" value="Calcineurin-like_PHP"/>
</dbReference>
<evidence type="ECO:0000259" key="5">
    <source>
        <dbReference type="SMART" id="SM00156"/>
    </source>
</evidence>
<keyword evidence="3" id="KW-0464">Manganese</keyword>
<feature type="region of interest" description="Disordered" evidence="4">
    <location>
        <begin position="19"/>
        <end position="69"/>
    </location>
</feature>
<organism evidence="6 7">
    <name type="scientific">Effrenium voratum</name>
    <dbReference type="NCBI Taxonomy" id="2562239"/>
    <lineage>
        <taxon>Eukaryota</taxon>
        <taxon>Sar</taxon>
        <taxon>Alveolata</taxon>
        <taxon>Dinophyceae</taxon>
        <taxon>Suessiales</taxon>
        <taxon>Symbiodiniaceae</taxon>
        <taxon>Effrenium</taxon>
    </lineage>
</organism>
<keyword evidence="2" id="KW-0479">Metal-binding</keyword>
<evidence type="ECO:0000256" key="4">
    <source>
        <dbReference type="SAM" id="MobiDB-lite"/>
    </source>
</evidence>
<dbReference type="PANTHER" id="PTHR45668">
    <property type="entry name" value="SERINE/THREONINE-PROTEIN PHOSPHATASE 5-RELATED"/>
    <property type="match status" value="1"/>
</dbReference>
<comment type="caution">
    <text evidence="6">The sequence shown here is derived from an EMBL/GenBank/DDBJ whole genome shotgun (WGS) entry which is preliminary data.</text>
</comment>
<dbReference type="Proteomes" id="UP001178507">
    <property type="component" value="Unassembled WGS sequence"/>
</dbReference>
<feature type="compositionally biased region" description="Polar residues" evidence="4">
    <location>
        <begin position="60"/>
        <end position="69"/>
    </location>
</feature>
<proteinExistence type="predicted"/>
<accession>A0AA36N1A4</accession>
<gene>
    <name evidence="6" type="ORF">EVOR1521_LOCUS16216</name>
</gene>
<feature type="compositionally biased region" description="Low complexity" evidence="4">
    <location>
        <begin position="137"/>
        <end position="149"/>
    </location>
</feature>
<dbReference type="SUPFAM" id="SSF56300">
    <property type="entry name" value="Metallo-dependent phosphatases"/>
    <property type="match status" value="1"/>
</dbReference>
<dbReference type="PRINTS" id="PR00114">
    <property type="entry name" value="STPHPHTASE"/>
</dbReference>
<evidence type="ECO:0000313" key="7">
    <source>
        <dbReference type="Proteomes" id="UP001178507"/>
    </source>
</evidence>
<dbReference type="GO" id="GO:0046872">
    <property type="term" value="F:metal ion binding"/>
    <property type="evidence" value="ECO:0007669"/>
    <property type="project" value="UniProtKB-KW"/>
</dbReference>
<dbReference type="GO" id="GO:0016787">
    <property type="term" value="F:hydrolase activity"/>
    <property type="evidence" value="ECO:0007669"/>
    <property type="project" value="InterPro"/>
</dbReference>
<dbReference type="PANTHER" id="PTHR45668:SF5">
    <property type="entry name" value="SERINE_THREONINE-PROTEIN PHOSPHATASE 5"/>
    <property type="match status" value="1"/>
</dbReference>
<dbReference type="SMART" id="SM00156">
    <property type="entry name" value="PP2Ac"/>
    <property type="match status" value="1"/>
</dbReference>
<dbReference type="InterPro" id="IPR029052">
    <property type="entry name" value="Metallo-depent_PP-like"/>
</dbReference>
<feature type="domain" description="Serine/threonine specific protein phosphatases" evidence="5">
    <location>
        <begin position="191"/>
        <end position="497"/>
    </location>
</feature>
<dbReference type="Gene3D" id="3.60.21.10">
    <property type="match status" value="1"/>
</dbReference>
<feature type="region of interest" description="Disordered" evidence="4">
    <location>
        <begin position="116"/>
        <end position="168"/>
    </location>
</feature>
<feature type="non-terminal residue" evidence="6">
    <location>
        <position position="1"/>
    </location>
</feature>
<name>A0AA36N1A4_9DINO</name>
<evidence type="ECO:0000256" key="2">
    <source>
        <dbReference type="ARBA" id="ARBA00022723"/>
    </source>
</evidence>
<evidence type="ECO:0000313" key="6">
    <source>
        <dbReference type="EMBL" id="CAJ1390926.1"/>
    </source>
</evidence>
<comment type="cofactor">
    <cofactor evidence="1">
        <name>Mn(2+)</name>
        <dbReference type="ChEBI" id="CHEBI:29035"/>
    </cofactor>
</comment>
<dbReference type="Pfam" id="PF00149">
    <property type="entry name" value="Metallophos"/>
    <property type="match status" value="1"/>
</dbReference>
<dbReference type="InterPro" id="IPR051134">
    <property type="entry name" value="PPP_phosphatase"/>
</dbReference>
<feature type="compositionally biased region" description="Polar residues" evidence="4">
    <location>
        <begin position="19"/>
        <end position="34"/>
    </location>
</feature>
<keyword evidence="7" id="KW-1185">Reference proteome</keyword>
<dbReference type="EMBL" id="CAUJNA010002179">
    <property type="protein sequence ID" value="CAJ1390926.1"/>
    <property type="molecule type" value="Genomic_DNA"/>
</dbReference>
<dbReference type="AlphaFoldDB" id="A0AA36N1A4"/>
<evidence type="ECO:0000256" key="1">
    <source>
        <dbReference type="ARBA" id="ARBA00001936"/>
    </source>
</evidence>